<dbReference type="InterPro" id="IPR036056">
    <property type="entry name" value="Fibrinogen-like_C"/>
</dbReference>
<dbReference type="Pfam" id="PF12714">
    <property type="entry name" value="TILa"/>
    <property type="match status" value="1"/>
</dbReference>
<dbReference type="CDD" id="cd19941">
    <property type="entry name" value="TIL"/>
    <property type="match status" value="1"/>
</dbReference>
<reference evidence="2 3" key="1">
    <citation type="journal article" date="2017" name="PLoS Biol.">
        <title>The sea cucumber genome provides insights into morphological evolution and visceral regeneration.</title>
        <authorList>
            <person name="Zhang X."/>
            <person name="Sun L."/>
            <person name="Yuan J."/>
            <person name="Sun Y."/>
            <person name="Gao Y."/>
            <person name="Zhang L."/>
            <person name="Li S."/>
            <person name="Dai H."/>
            <person name="Hamel J.F."/>
            <person name="Liu C."/>
            <person name="Yu Y."/>
            <person name="Liu S."/>
            <person name="Lin W."/>
            <person name="Guo K."/>
            <person name="Jin S."/>
            <person name="Xu P."/>
            <person name="Storey K.B."/>
            <person name="Huan P."/>
            <person name="Zhang T."/>
            <person name="Zhou Y."/>
            <person name="Zhang J."/>
            <person name="Lin C."/>
            <person name="Li X."/>
            <person name="Xing L."/>
            <person name="Huo D."/>
            <person name="Sun M."/>
            <person name="Wang L."/>
            <person name="Mercier A."/>
            <person name="Li F."/>
            <person name="Yang H."/>
            <person name="Xiang J."/>
        </authorList>
    </citation>
    <scope>NUCLEOTIDE SEQUENCE [LARGE SCALE GENOMIC DNA]</scope>
    <source>
        <strain evidence="2">Shaxun</strain>
        <tissue evidence="2">Muscle</tissue>
    </source>
</reference>
<dbReference type="Proteomes" id="UP000230750">
    <property type="component" value="Unassembled WGS sequence"/>
</dbReference>
<dbReference type="PANTHER" id="PTHR19143">
    <property type="entry name" value="FIBRINOGEN/TENASCIN/ANGIOPOEITIN"/>
    <property type="match status" value="1"/>
</dbReference>
<dbReference type="PROSITE" id="PS51406">
    <property type="entry name" value="FIBRINOGEN_C_2"/>
    <property type="match status" value="1"/>
</dbReference>
<dbReference type="GO" id="GO:0005615">
    <property type="term" value="C:extracellular space"/>
    <property type="evidence" value="ECO:0007669"/>
    <property type="project" value="TreeGrafter"/>
</dbReference>
<dbReference type="InterPro" id="IPR050373">
    <property type="entry name" value="Fibrinogen_C-term_domain"/>
</dbReference>
<dbReference type="InterPro" id="IPR002181">
    <property type="entry name" value="Fibrinogen_a/b/g_C_dom"/>
</dbReference>
<dbReference type="EMBL" id="MRZV01000149">
    <property type="protein sequence ID" value="PIK57221.1"/>
    <property type="molecule type" value="Genomic_DNA"/>
</dbReference>
<gene>
    <name evidence="2" type="ORF">BSL78_05857</name>
</gene>
<protein>
    <submittedName>
        <fullName evidence="2">Putative fibrinogen-like protein 1 isoform X2</fullName>
    </submittedName>
</protein>
<dbReference type="Gene3D" id="3.90.215.10">
    <property type="entry name" value="Gamma Fibrinogen, chain A, domain 1"/>
    <property type="match status" value="1"/>
</dbReference>
<dbReference type="SUPFAM" id="SSF56496">
    <property type="entry name" value="Fibrinogen C-terminal domain-like"/>
    <property type="match status" value="1"/>
</dbReference>
<proteinExistence type="predicted"/>
<sequence length="288" mass="32694">MTFLLIKRVFIGEVYLQLQRTLKWPITSFINVLNIQRTAETFKVNVLRPTLAEYTLSSQMDLKNHLRCLQQRRWWRRLDATFPSICPTNMIYGTCTCQATCEDPNGQSGCNSDCLGTEGCTCPAGFLCKGVTASVRVNAGCFVTEANLVIPDGETFVNDDCTQKCSCINNQLICEDYRCSTNAVCDVRNEIRQCYCNEGLKVFQRSTDGSTSFDQDWDAYKNGFGDIRNLWLGNEKLHYLTNQRNYKLRFDITTSSGSAKYAEYTEFQVESESSNYTMNKLGTRSGNT</sequence>
<name>A0A2G8LAF9_STIJA</name>
<organism evidence="2 3">
    <name type="scientific">Stichopus japonicus</name>
    <name type="common">Sea cucumber</name>
    <dbReference type="NCBI Taxonomy" id="307972"/>
    <lineage>
        <taxon>Eukaryota</taxon>
        <taxon>Metazoa</taxon>
        <taxon>Echinodermata</taxon>
        <taxon>Eleutherozoa</taxon>
        <taxon>Echinozoa</taxon>
        <taxon>Holothuroidea</taxon>
        <taxon>Aspidochirotacea</taxon>
        <taxon>Aspidochirotida</taxon>
        <taxon>Stichopodidae</taxon>
        <taxon>Apostichopus</taxon>
    </lineage>
</organism>
<evidence type="ECO:0000259" key="1">
    <source>
        <dbReference type="PROSITE" id="PS51406"/>
    </source>
</evidence>
<dbReference type="InterPro" id="IPR025615">
    <property type="entry name" value="TILa_dom"/>
</dbReference>
<dbReference type="SMART" id="SM00186">
    <property type="entry name" value="FBG"/>
    <property type="match status" value="1"/>
</dbReference>
<feature type="non-terminal residue" evidence="2">
    <location>
        <position position="288"/>
    </location>
</feature>
<accession>A0A2G8LAF9</accession>
<dbReference type="Gene3D" id="2.10.25.10">
    <property type="entry name" value="Laminin"/>
    <property type="match status" value="1"/>
</dbReference>
<dbReference type="OrthoDB" id="10045365at2759"/>
<dbReference type="AlphaFoldDB" id="A0A2G8LAF9"/>
<comment type="caution">
    <text evidence="2">The sequence shown here is derived from an EMBL/GenBank/DDBJ whole genome shotgun (WGS) entry which is preliminary data.</text>
</comment>
<keyword evidence="3" id="KW-1185">Reference proteome</keyword>
<dbReference type="STRING" id="307972.A0A2G8LAF9"/>
<evidence type="ECO:0000313" key="3">
    <source>
        <dbReference type="Proteomes" id="UP000230750"/>
    </source>
</evidence>
<dbReference type="InterPro" id="IPR014716">
    <property type="entry name" value="Fibrinogen_a/b/g_C_1"/>
</dbReference>
<evidence type="ECO:0000313" key="2">
    <source>
        <dbReference type="EMBL" id="PIK57221.1"/>
    </source>
</evidence>
<feature type="domain" description="Fibrinogen C-terminal" evidence="1">
    <location>
        <begin position="165"/>
        <end position="288"/>
    </location>
</feature>
<dbReference type="Pfam" id="PF00147">
    <property type="entry name" value="Fibrinogen_C"/>
    <property type="match status" value="1"/>
</dbReference>